<feature type="domain" description="DM2" evidence="2">
    <location>
        <begin position="287"/>
        <end position="364"/>
    </location>
</feature>
<dbReference type="EMBL" id="JANBVN010000142">
    <property type="protein sequence ID" value="KAJ9138570.1"/>
    <property type="molecule type" value="Genomic_DNA"/>
</dbReference>
<dbReference type="Gene3D" id="1.10.245.10">
    <property type="entry name" value="SWIB/MDM2 domain"/>
    <property type="match status" value="1"/>
</dbReference>
<reference evidence="3" key="1">
    <citation type="submission" date="2022-07" db="EMBL/GenBank/DDBJ databases">
        <title>Fungi with potential for degradation of polypropylene.</title>
        <authorList>
            <person name="Gostincar C."/>
        </authorList>
    </citation>
    <scope>NUCLEOTIDE SEQUENCE</scope>
    <source>
        <strain evidence="3">EXF-13287</strain>
    </source>
</reference>
<evidence type="ECO:0000259" key="2">
    <source>
        <dbReference type="PROSITE" id="PS51925"/>
    </source>
</evidence>
<dbReference type="SMART" id="SM00151">
    <property type="entry name" value="SWIB"/>
    <property type="match status" value="1"/>
</dbReference>
<dbReference type="Proteomes" id="UP001174691">
    <property type="component" value="Unassembled WGS sequence"/>
</dbReference>
<dbReference type="AlphaFoldDB" id="A0AA38RIT0"/>
<name>A0AA38RIT0_9PEZI</name>
<evidence type="ECO:0000313" key="4">
    <source>
        <dbReference type="Proteomes" id="UP001174691"/>
    </source>
</evidence>
<dbReference type="PANTHER" id="PTHR13844">
    <property type="entry name" value="SWI/SNF-RELATED MATRIX-ASSOCIATED ACTIN-DEPENDENT REGULATOR OF CHROMATIN SUBFAMILY D"/>
    <property type="match status" value="1"/>
</dbReference>
<dbReference type="InterPro" id="IPR003121">
    <property type="entry name" value="SWIB_MDM2_domain"/>
</dbReference>
<feature type="compositionally biased region" description="Low complexity" evidence="1">
    <location>
        <begin position="47"/>
        <end position="61"/>
    </location>
</feature>
<keyword evidence="4" id="KW-1185">Reference proteome</keyword>
<dbReference type="PROSITE" id="PS51925">
    <property type="entry name" value="SWIB_MDM2"/>
    <property type="match status" value="1"/>
</dbReference>
<protein>
    <submittedName>
        <fullName evidence="3">SWI/SNF and RSC complexes subunit ssr3</fullName>
    </submittedName>
</protein>
<gene>
    <name evidence="3" type="ORF">NKR19_g7770</name>
</gene>
<dbReference type="InterPro" id="IPR019835">
    <property type="entry name" value="SWIB_domain"/>
</dbReference>
<sequence length="513" mass="58367">MQAQYHPRYAQQQPGPGPRPGHHMNPNARRPIGPGMVPAGPHPPVPMNQNQMAQQHAAQAADLAKRKSRKPTDKSMPDGIDECIIGDGAQRYRELRDFERRLDATMTRKRLDIIDSMARTPKRYKTLRIWITNTVDDQPWQAKNSLSLDSFDFPTSLESSYRVKIEGRLLDEEDDVDQDDEQRTGEDADSGDKMDTDAENAAAKAKQQKPTSAKPGQRYRFSHFFKALTVDFDRRRAIPGIDTGIEWKKPDKTPASSNLPAAADFDELTFKRNGDENQNITINLFRHEDDRFEVSPELADVIDMREATRQEATMGLWEYIKLMNLQEDEEKRNFRCDELLRKVINRDAGYIPALNEYVVPHLKPLAPIKLPYTIRVDEEFHKDPQPTIYDIRVLVNEPAKEKTDFIQNPQFAGTLKEVAALDDQLALLVQGISASKAKHTFFTSMATDPANFIRHWLSSQKRDIEVIMGEATRGGGEDAAGDEWRRGGRDSVWATQNARESVNLMLAKPPSHR</sequence>
<evidence type="ECO:0000313" key="3">
    <source>
        <dbReference type="EMBL" id="KAJ9138570.1"/>
    </source>
</evidence>
<evidence type="ECO:0000256" key="1">
    <source>
        <dbReference type="SAM" id="MobiDB-lite"/>
    </source>
</evidence>
<dbReference type="InterPro" id="IPR036885">
    <property type="entry name" value="SWIB_MDM2_dom_sf"/>
</dbReference>
<dbReference type="Pfam" id="PF02201">
    <property type="entry name" value="SWIB"/>
    <property type="match status" value="1"/>
</dbReference>
<feature type="region of interest" description="Disordered" evidence="1">
    <location>
        <begin position="168"/>
        <end position="216"/>
    </location>
</feature>
<comment type="caution">
    <text evidence="3">The sequence shown here is derived from an EMBL/GenBank/DDBJ whole genome shotgun (WGS) entry which is preliminary data.</text>
</comment>
<feature type="compositionally biased region" description="Basic and acidic residues" evidence="1">
    <location>
        <begin position="181"/>
        <end position="196"/>
    </location>
</feature>
<organism evidence="3 4">
    <name type="scientific">Coniochaeta hoffmannii</name>
    <dbReference type="NCBI Taxonomy" id="91930"/>
    <lineage>
        <taxon>Eukaryota</taxon>
        <taxon>Fungi</taxon>
        <taxon>Dikarya</taxon>
        <taxon>Ascomycota</taxon>
        <taxon>Pezizomycotina</taxon>
        <taxon>Sordariomycetes</taxon>
        <taxon>Sordariomycetidae</taxon>
        <taxon>Coniochaetales</taxon>
        <taxon>Coniochaetaceae</taxon>
        <taxon>Coniochaeta</taxon>
    </lineage>
</organism>
<feature type="region of interest" description="Disordered" evidence="1">
    <location>
        <begin position="1"/>
        <end position="82"/>
    </location>
</feature>
<accession>A0AA38RIT0</accession>
<dbReference type="CDD" id="cd10568">
    <property type="entry name" value="SWIB_like"/>
    <property type="match status" value="1"/>
</dbReference>
<proteinExistence type="predicted"/>
<dbReference type="SUPFAM" id="SSF47592">
    <property type="entry name" value="SWIB/MDM2 domain"/>
    <property type="match status" value="1"/>
</dbReference>
<feature type="compositionally biased region" description="Acidic residues" evidence="1">
    <location>
        <begin position="171"/>
        <end position="180"/>
    </location>
</feature>